<reference evidence="1" key="1">
    <citation type="submission" date="2018-05" db="EMBL/GenBank/DDBJ databases">
        <authorList>
            <person name="Lanie J.A."/>
            <person name="Ng W.-L."/>
            <person name="Kazmierczak K.M."/>
            <person name="Andrzejewski T.M."/>
            <person name="Davidsen T.M."/>
            <person name="Wayne K.J."/>
            <person name="Tettelin H."/>
            <person name="Glass J.I."/>
            <person name="Rusch D."/>
            <person name="Podicherti R."/>
            <person name="Tsui H.-C.T."/>
            <person name="Winkler M.E."/>
        </authorList>
    </citation>
    <scope>NUCLEOTIDE SEQUENCE</scope>
</reference>
<proteinExistence type="predicted"/>
<dbReference type="Pfam" id="PF16119">
    <property type="entry name" value="DUF4835"/>
    <property type="match status" value="1"/>
</dbReference>
<sequence>MMFRFINHLLPHFLLLSLLMAQFGKIQVSFDDRLLKGNERQILFSLESELMRFYTNTNWDDEFADISIPLSIHIVFEGVFPKGALQTVLAQVLFTSGNDQRYYDSGVQFIYNNAGSIYFDPVLFDPLASFFTFYGYLISASEIDTYIPVGGTAHFESARNIALRGNASDYSRGWKDRLQLCDNLSENFGLRKAKFAYYYAMELLRNGEPERSIEELNNMITGLDEVYDRYPRERYTLYFLNNHAKTLADALSLLGQEEILESLKALDSDNEALYDSALVTISR</sequence>
<dbReference type="AlphaFoldDB" id="A0A382G0F7"/>
<name>A0A382G0F7_9ZZZZ</name>
<protein>
    <recommendedName>
        <fullName evidence="2">DUF4835 domain-containing protein</fullName>
    </recommendedName>
</protein>
<gene>
    <name evidence="1" type="ORF">METZ01_LOCUS221554</name>
</gene>
<dbReference type="InterPro" id="IPR032274">
    <property type="entry name" value="DUF4835"/>
</dbReference>
<evidence type="ECO:0000313" key="1">
    <source>
        <dbReference type="EMBL" id="SVB68700.1"/>
    </source>
</evidence>
<evidence type="ECO:0008006" key="2">
    <source>
        <dbReference type="Google" id="ProtNLM"/>
    </source>
</evidence>
<accession>A0A382G0F7</accession>
<organism evidence="1">
    <name type="scientific">marine metagenome</name>
    <dbReference type="NCBI Taxonomy" id="408172"/>
    <lineage>
        <taxon>unclassified sequences</taxon>
        <taxon>metagenomes</taxon>
        <taxon>ecological metagenomes</taxon>
    </lineage>
</organism>
<dbReference type="EMBL" id="UINC01052869">
    <property type="protein sequence ID" value="SVB68700.1"/>
    <property type="molecule type" value="Genomic_DNA"/>
</dbReference>